<dbReference type="Gene3D" id="3.40.50.1110">
    <property type="entry name" value="SGNH hydrolase"/>
    <property type="match status" value="5"/>
</dbReference>
<evidence type="ECO:0000256" key="8">
    <source>
        <dbReference type="SAM" id="SignalP"/>
    </source>
</evidence>
<evidence type="ECO:0000256" key="5">
    <source>
        <dbReference type="ARBA" id="ARBA00022801"/>
    </source>
</evidence>
<evidence type="ECO:0000313" key="10">
    <source>
        <dbReference type="Proteomes" id="UP000290289"/>
    </source>
</evidence>
<evidence type="ECO:0000256" key="3">
    <source>
        <dbReference type="ARBA" id="ARBA00022525"/>
    </source>
</evidence>
<dbReference type="GO" id="GO:0005576">
    <property type="term" value="C:extracellular region"/>
    <property type="evidence" value="ECO:0007669"/>
    <property type="project" value="UniProtKB-SubCell"/>
</dbReference>
<comment type="subcellular location">
    <subcellularLocation>
        <location evidence="1">Secreted</location>
    </subcellularLocation>
</comment>
<evidence type="ECO:0000313" key="9">
    <source>
        <dbReference type="EMBL" id="RXH86349.1"/>
    </source>
</evidence>
<dbReference type="GO" id="GO:0016788">
    <property type="term" value="F:hydrolase activity, acting on ester bonds"/>
    <property type="evidence" value="ECO:0007669"/>
    <property type="project" value="InterPro"/>
</dbReference>
<evidence type="ECO:0000256" key="7">
    <source>
        <dbReference type="ARBA" id="ARBA00023098"/>
    </source>
</evidence>
<dbReference type="STRING" id="3750.A0A498ISW2"/>
<comment type="similarity">
    <text evidence="2">Belongs to the 'GDSL' lipolytic enzyme family.</text>
</comment>
<dbReference type="SUPFAM" id="SSF52266">
    <property type="entry name" value="SGNH hydrolase"/>
    <property type="match status" value="3"/>
</dbReference>
<evidence type="ECO:0000256" key="6">
    <source>
        <dbReference type="ARBA" id="ARBA00022963"/>
    </source>
</evidence>
<proteinExistence type="inferred from homology"/>
<organism evidence="9 10">
    <name type="scientific">Malus domestica</name>
    <name type="common">Apple</name>
    <name type="synonym">Pyrus malus</name>
    <dbReference type="NCBI Taxonomy" id="3750"/>
    <lineage>
        <taxon>Eukaryota</taxon>
        <taxon>Viridiplantae</taxon>
        <taxon>Streptophyta</taxon>
        <taxon>Embryophyta</taxon>
        <taxon>Tracheophyta</taxon>
        <taxon>Spermatophyta</taxon>
        <taxon>Magnoliopsida</taxon>
        <taxon>eudicotyledons</taxon>
        <taxon>Gunneridae</taxon>
        <taxon>Pentapetalae</taxon>
        <taxon>rosids</taxon>
        <taxon>fabids</taxon>
        <taxon>Rosales</taxon>
        <taxon>Rosaceae</taxon>
        <taxon>Amygdaloideae</taxon>
        <taxon>Maleae</taxon>
        <taxon>Malus</taxon>
    </lineage>
</organism>
<protein>
    <recommendedName>
        <fullName evidence="11">GDSL esterase/lipase</fullName>
    </recommendedName>
</protein>
<dbReference type="Proteomes" id="UP000290289">
    <property type="component" value="Chromosome 10"/>
</dbReference>
<evidence type="ECO:0000256" key="4">
    <source>
        <dbReference type="ARBA" id="ARBA00022729"/>
    </source>
</evidence>
<dbReference type="PANTHER" id="PTHR45650">
    <property type="entry name" value="GDSL-LIKE LIPASE/ACYLHYDROLASE-RELATED"/>
    <property type="match status" value="1"/>
</dbReference>
<evidence type="ECO:0008006" key="11">
    <source>
        <dbReference type="Google" id="ProtNLM"/>
    </source>
</evidence>
<dbReference type="FunFam" id="3.40.50.1110:FF:000003">
    <property type="entry name" value="GDSL esterase/lipase APG"/>
    <property type="match status" value="4"/>
</dbReference>
<evidence type="ECO:0000256" key="2">
    <source>
        <dbReference type="ARBA" id="ARBA00008668"/>
    </source>
</evidence>
<reference evidence="9 10" key="1">
    <citation type="submission" date="2018-10" db="EMBL/GenBank/DDBJ databases">
        <title>A high-quality apple genome assembly.</title>
        <authorList>
            <person name="Hu J."/>
        </authorList>
    </citation>
    <scope>NUCLEOTIDE SEQUENCE [LARGE SCALE GENOMIC DNA]</scope>
    <source>
        <strain evidence="10">cv. HFTH1</strain>
        <tissue evidence="9">Young leaf</tissue>
    </source>
</reference>
<gene>
    <name evidence="9" type="ORF">DVH24_017402</name>
</gene>
<dbReference type="EMBL" id="RDQH01000336">
    <property type="protein sequence ID" value="RXH86349.1"/>
    <property type="molecule type" value="Genomic_DNA"/>
</dbReference>
<feature type="signal peptide" evidence="8">
    <location>
        <begin position="1"/>
        <end position="28"/>
    </location>
</feature>
<accession>A0A498ISW2</accession>
<keyword evidence="5" id="KW-0378">Hydrolase</keyword>
<keyword evidence="3" id="KW-0964">Secreted</keyword>
<dbReference type="InterPro" id="IPR051238">
    <property type="entry name" value="GDSL_esterase/lipase"/>
</dbReference>
<feature type="chain" id="PRO_5019784032" description="GDSL esterase/lipase" evidence="8">
    <location>
        <begin position="29"/>
        <end position="1470"/>
    </location>
</feature>
<dbReference type="CDD" id="cd01837">
    <property type="entry name" value="SGNH_plant_lipase_like"/>
    <property type="match status" value="4"/>
</dbReference>
<dbReference type="Pfam" id="PF00657">
    <property type="entry name" value="Lipase_GDSL"/>
    <property type="match status" value="4"/>
</dbReference>
<name>A0A498ISW2_MALDO</name>
<dbReference type="PANTHER" id="PTHR45650:SF3">
    <property type="entry name" value="OS01G0748500 PROTEIN"/>
    <property type="match status" value="1"/>
</dbReference>
<dbReference type="InterPro" id="IPR035669">
    <property type="entry name" value="SGNH_plant_lipase-like"/>
</dbReference>
<evidence type="ECO:0000256" key="1">
    <source>
        <dbReference type="ARBA" id="ARBA00004613"/>
    </source>
</evidence>
<keyword evidence="4 8" id="KW-0732">Signal</keyword>
<keyword evidence="6" id="KW-0442">Lipid degradation</keyword>
<keyword evidence="10" id="KW-1185">Reference proteome</keyword>
<dbReference type="InterPro" id="IPR036514">
    <property type="entry name" value="SGNH_hydro_sf"/>
</dbReference>
<dbReference type="InterPro" id="IPR001087">
    <property type="entry name" value="GDSL"/>
</dbReference>
<sequence length="1470" mass="161071">MIAGTARRMWLVSVVVLAVSLWWSGARAEPQVPCYFIFGDSLVDNGNNNQLQSLARADYLPYGVDFGGPTGRFSNGKTTVDVVAELLGFDDFIPPYATARGQDVLKGVNFASAAAGIREETGRQLGDRITFSGQVKNYQNTVSQVVNLLGDEDQAANYLSKCIYSVGLGSNDYLNNYFMPQFYSTGNQFTPEEYADSLIHDYGQQLTILYNYGARKVVLFGIGQIGCSPNELAQNSPDGSSCVQKINSANQIFNSKLKALANEFNTNLADARFIFVDSYGIFQDIISNPAQYGFRVTNAGCCGVGRNNGQITCLPFQTPCQNRDEYLFWDAFHPTEAGNAVIARRAYSAVQASDAYPQLVQGKPQVPCFFIFGDSVADPGNNNKLPTLAKVNYKPYGIDFPAGPTGRFCNGRNIVDFLAELLGFENYIPAFASANGTEILQGVNYASGAAGIRKESGKQLGARISMGEQLKNHRTTVSRIIDIFGKKSLAKNQLNQCIYSVGMGSNDYINNYFMPQYYTTSQKYTLEEYADVLIKQYTRQILRLHQYGARKVALVGLGLIGCTPDAIKTYGTNGSACVDIMNNASQIFNGKLVSLVDELNTNLTDSQFIYINSYGMGSGDLTLAGFKVLNAGCCEADEVGQCIPDLTPCQNRSEYVFWDSFHPTEAGNLITASRTYTASEPSDTYPMDMSHLAELQINPQSSLVYGAPQVPCFFIFGDSLADNGNNNNRRTSAKVNYHPYGIDYPAGPTGRFCNGRTTVDILAQLLGFENPIPPYATARGPEILKGLNYASGGGGIRAETSYQQGDVISLDQQLLNHKFTASRIASILRSKRSAGQYLNKCLYSVGMGSNDYINNYFLPELYPTSRLYTPEQYATVLVQQYSRQIMSLYESGARKVALIGIGLIGCTPSAISAFGTNGSACVDKLNSAAQMFNQNLVSLVDQLNTDLTDAKFIYVNSFGMGSGDPAAAGTRFKVVNVGCCPINSFGLCAEGQTPCQNRSEYVFWDGFHPTEALNVITAARTYSEFDPSDTYPMDIKAAIYFVTNIVVLVVSMLSQSPPVYGEPQVSCFFIFGDSLADNGNNNLLPTSAIVNYKPYGIDFPVEPSGRFCNGRTTLFLSQWEQMTATWTLMMINVVLVISLLQSCVCGEPKVPCFFIFGDSLADNGNNNRLQTPSRGNYKPYGIDFPQGPTGRFTNGRTIVDILAELLGFENPIPCFANTRGYKNIVRGLNYASASAGLRDETGSHMGENVNLNKQLLNHKSTVKRITSIMGLKQLSRQHLQKCLYSVGMGSNDYLMNYFQPKFYPTSKQYTLEQYASTLYKYGARKVVLNGGLVGCTPSSISTTNGSTCAENLNNAVQFFNQKLKSLVDQLNAKLTDAKFIYVDMFGISGSPSDLTAAGFKVTKANCCPVDESGQCLPSKAPCQNRSEYMFWDLFHPTEASNLITARKTYNSSNSSDTYPMNLSHLIQLRL</sequence>
<keyword evidence="7" id="KW-0443">Lipid metabolism</keyword>
<comment type="caution">
    <text evidence="9">The sequence shown here is derived from an EMBL/GenBank/DDBJ whole genome shotgun (WGS) entry which is preliminary data.</text>
</comment>
<dbReference type="GO" id="GO:0016042">
    <property type="term" value="P:lipid catabolic process"/>
    <property type="evidence" value="ECO:0007669"/>
    <property type="project" value="UniProtKB-KW"/>
</dbReference>